<evidence type="ECO:0000313" key="2">
    <source>
        <dbReference type="EMBL" id="PKQ64376.1"/>
    </source>
</evidence>
<evidence type="ECO:0000313" key="3">
    <source>
        <dbReference type="Proteomes" id="UP000233535"/>
    </source>
</evidence>
<reference evidence="2 3" key="1">
    <citation type="journal article" date="2017" name="Front. Microbiol.">
        <title>Labilibaculum manganireducens gen. nov., sp. nov. and Labilibaculum filiforme sp. nov., Novel Bacteroidetes Isolated from Subsurface Sediments of the Baltic Sea.</title>
        <authorList>
            <person name="Vandieken V."/>
            <person name="Marshall I.P."/>
            <person name="Niemann H."/>
            <person name="Engelen B."/>
            <person name="Cypionka H."/>
        </authorList>
    </citation>
    <scope>NUCLEOTIDE SEQUENCE [LARGE SCALE GENOMIC DNA]</scope>
    <source>
        <strain evidence="2 3">59.16B</strain>
    </source>
</reference>
<gene>
    <name evidence="2" type="ORF">BZG02_06045</name>
</gene>
<sequence>MMRFVRICFVFFFLITTYKFANAQYFSDGQDPASIRWKQINTNEFQIIFPADYEEKAKYMAAIFQDLLQKSGKDLNHKPKKFSVVVHTQSATSNGMVAWAPKRVEIYNTSSPDNDAQLWIDQVVMHEYRHVLQLDKLEQGFTRFLNYVFGQQATAVSVGLYLPAWFLEGDAVCSETALSESGRGRLPFFEQELRAQLVEKGNYSYDKAINGSYQDYATDRYKLGYYLVGKGRVNYGDLLWNNTLNQVARNPLGISPFSKGLNKGMKENRDAVFNSLSEKQKEILAKGVKVEPINWTEVKEKNTRADGKLMLYYDTMKQLQWEWSVQDAELKLTNFEPLANREKIYTNKRFPHLNESGEVIVLKEGLADAAYFELISKEGKEEKIFVPGYDFNTGFDYQNGMLIWSERKEHLRWEKADKSVLVIYDTNTKQRSRIKNDNALFAPAFSDDGKQIVAVETDNVGDNKLVIINRETKKVVQRISLGKEEFALSPKWDSKNTIVYILLNRKGKHLVSIDLNSEKRTSLFAFGKNELSQIELSKSYIFFTASFTGIDNVFAFDKSNKKIYQVTSSRFGARDAHVNGNQLYYSNYTSDGYVPVKTISQADNWKEWDGNYTVFPLAESLSEQLDEKMVPDTTNLDRFQVKKYSKLAHLFNFHSWAPAFIDGLEQEFDVGISVASQNKLSTLLTTVGYKKEEGYENGQFYVNLSYQGMFPIFDSKLTVGKKETQFASLADRIAPVQVDTILVHRSLNQWEWENSVKFPFDISSGKYSTRITPKLTYSLIKLADMKYTALATTQTNPLGLGEYDFGVTDFTQEIMEYQLFAYNIAKSAPRDVQYQWAQVLEFNYRHTPFGDSKLGETWSTEGHLYFPGLVKHHGIKLYGGYQNRSSYNSRFSNMIKSPRGMSDIYGEDIITTGLDYALPLFYPDWNIGPLAYFKRVKLNAFVDFGYQKGRFMDKNNNFNNYKDDYTSVGAELSTDLHLLRFSAPFNLGIRVGYEDQTENMFADFLISFNLSSF</sequence>
<dbReference type="SUPFAM" id="SSF82171">
    <property type="entry name" value="DPP6 N-terminal domain-like"/>
    <property type="match status" value="1"/>
</dbReference>
<organism evidence="2 3">
    <name type="scientific">Labilibaculum filiforme</name>
    <dbReference type="NCBI Taxonomy" id="1940526"/>
    <lineage>
        <taxon>Bacteria</taxon>
        <taxon>Pseudomonadati</taxon>
        <taxon>Bacteroidota</taxon>
        <taxon>Bacteroidia</taxon>
        <taxon>Marinilabiliales</taxon>
        <taxon>Marinifilaceae</taxon>
        <taxon>Labilibaculum</taxon>
    </lineage>
</organism>
<evidence type="ECO:0008006" key="4">
    <source>
        <dbReference type="Google" id="ProtNLM"/>
    </source>
</evidence>
<dbReference type="Proteomes" id="UP000233535">
    <property type="component" value="Unassembled WGS sequence"/>
</dbReference>
<feature type="chain" id="PRO_5014962823" description="Bacterial surface antigen (D15) domain-containing protein" evidence="1">
    <location>
        <begin position="24"/>
        <end position="1013"/>
    </location>
</feature>
<protein>
    <recommendedName>
        <fullName evidence="4">Bacterial surface antigen (D15) domain-containing protein</fullName>
    </recommendedName>
</protein>
<dbReference type="AlphaFoldDB" id="A0A2N3I234"/>
<dbReference type="InterPro" id="IPR011042">
    <property type="entry name" value="6-blade_b-propeller_TolB-like"/>
</dbReference>
<accession>A0A2N3I234</accession>
<keyword evidence="1" id="KW-0732">Signal</keyword>
<dbReference type="OrthoDB" id="9799878at2"/>
<dbReference type="RefSeq" id="WP_101260519.1">
    <property type="nucleotide sequence ID" value="NZ_MVDD01000003.1"/>
</dbReference>
<dbReference type="Gene3D" id="2.120.10.30">
    <property type="entry name" value="TolB, C-terminal domain"/>
    <property type="match status" value="1"/>
</dbReference>
<feature type="signal peptide" evidence="1">
    <location>
        <begin position="1"/>
        <end position="23"/>
    </location>
</feature>
<dbReference type="EMBL" id="MVDD01000003">
    <property type="protein sequence ID" value="PKQ64376.1"/>
    <property type="molecule type" value="Genomic_DNA"/>
</dbReference>
<name>A0A2N3I234_9BACT</name>
<comment type="caution">
    <text evidence="2">The sequence shown here is derived from an EMBL/GenBank/DDBJ whole genome shotgun (WGS) entry which is preliminary data.</text>
</comment>
<evidence type="ECO:0000256" key="1">
    <source>
        <dbReference type="SAM" id="SignalP"/>
    </source>
</evidence>
<proteinExistence type="predicted"/>
<keyword evidence="3" id="KW-1185">Reference proteome</keyword>